<evidence type="ECO:0000313" key="1">
    <source>
        <dbReference type="EMBL" id="TDF73390.1"/>
    </source>
</evidence>
<organism evidence="1 2">
    <name type="scientific">Candidatus Syntrophosphaera thermopropionivorans</name>
    <dbReference type="NCBI Taxonomy" id="2593015"/>
    <lineage>
        <taxon>Bacteria</taxon>
        <taxon>Pseudomonadati</taxon>
        <taxon>Candidatus Cloacimonadota</taxon>
        <taxon>Candidatus Cloacimonadia</taxon>
        <taxon>Candidatus Cloacimonadales</taxon>
        <taxon>Candidatus Cloacimonadaceae</taxon>
        <taxon>Candidatus Syntrophosphaera</taxon>
    </lineage>
</organism>
<dbReference type="Proteomes" id="UP000294588">
    <property type="component" value="Unassembled WGS sequence"/>
</dbReference>
<evidence type="ECO:0000313" key="2">
    <source>
        <dbReference type="Proteomes" id="UP000294588"/>
    </source>
</evidence>
<keyword evidence="2" id="KW-1185">Reference proteome</keyword>
<gene>
    <name evidence="1" type="ORF">E0946_03250</name>
</gene>
<reference evidence="1" key="1">
    <citation type="submission" date="2019-03" db="EMBL/GenBank/DDBJ databases">
        <title>Candidatus Syntrophosphaera thermopropionivorans: a novel player in syntrophic propionate oxidation during anaerobic digestion.</title>
        <authorList>
            <person name="Dyksma S."/>
        </authorList>
    </citation>
    <scope>NUCLEOTIDE SEQUENCE</scope>
    <source>
        <strain evidence="1">W5</strain>
    </source>
</reference>
<sequence>MLLSFVIPVYNEQDSLKQLTDEIIANCAPHNYEIIFIDDGSQDHSFAIMEELACQDPNIKVVKFRRNFGKAAALQYGFNLAQGEIVFTLDADLQDNPKEIPKFLDKIAEGWDLVSGWKQKRNDPWHKVLPSRFFNFVTARAFHLKLKDFNCGFKAYRKEVVKELSLYGEMHRYIPALAHSLGYKITEIPVEHRKRIYGHSKYGMERYLRGFFDLLTVKMVTQYAKSPLYLFGRVGLIATLIGTIIAIYLTVLKIFYNQPLSNRPLLFLAITLILGGLQFVSLGLISELIVNRSVPLRPLPVSVEKTVNIQKKEELDLESS</sequence>
<comment type="caution">
    <text evidence="1">The sequence shown here is derived from an EMBL/GenBank/DDBJ whole genome shotgun (WGS) entry which is preliminary data.</text>
</comment>
<dbReference type="EMBL" id="SMOG01000006">
    <property type="protein sequence ID" value="TDF73390.1"/>
    <property type="molecule type" value="Genomic_DNA"/>
</dbReference>
<protein>
    <submittedName>
        <fullName evidence="1">Glycosyltransferase</fullName>
    </submittedName>
</protein>
<name>A0AC61QJN6_9BACT</name>
<proteinExistence type="predicted"/>
<accession>A0AC61QJN6</accession>